<dbReference type="AlphaFoldDB" id="A0A1I1LEY6"/>
<dbReference type="Proteomes" id="UP000198598">
    <property type="component" value="Unassembled WGS sequence"/>
</dbReference>
<evidence type="ECO:0000313" key="1">
    <source>
        <dbReference type="EMBL" id="SFC69578.1"/>
    </source>
</evidence>
<keyword evidence="2" id="KW-1185">Reference proteome</keyword>
<proteinExistence type="predicted"/>
<dbReference type="EMBL" id="FOLQ01000002">
    <property type="protein sequence ID" value="SFC69578.1"/>
    <property type="molecule type" value="Genomic_DNA"/>
</dbReference>
<sequence length="39" mass="4486">MDHFLLVNDLTKVGYEERSDAQISDNDDHFSDIIISAFN</sequence>
<dbReference type="STRING" id="662367.SAMN05216167_102172"/>
<accession>A0A1I1LEY6</accession>
<gene>
    <name evidence="1" type="ORF">SAMN05216167_102172</name>
</gene>
<protein>
    <submittedName>
        <fullName evidence="1">Uncharacterized protein</fullName>
    </submittedName>
</protein>
<name>A0A1I1LEY6_9BACT</name>
<organism evidence="1 2">
    <name type="scientific">Spirosoma endophyticum</name>
    <dbReference type="NCBI Taxonomy" id="662367"/>
    <lineage>
        <taxon>Bacteria</taxon>
        <taxon>Pseudomonadati</taxon>
        <taxon>Bacteroidota</taxon>
        <taxon>Cytophagia</taxon>
        <taxon>Cytophagales</taxon>
        <taxon>Cytophagaceae</taxon>
        <taxon>Spirosoma</taxon>
    </lineage>
</organism>
<evidence type="ECO:0000313" key="2">
    <source>
        <dbReference type="Proteomes" id="UP000198598"/>
    </source>
</evidence>
<reference evidence="1 2" key="1">
    <citation type="submission" date="2016-10" db="EMBL/GenBank/DDBJ databases">
        <authorList>
            <person name="de Groot N.N."/>
        </authorList>
    </citation>
    <scope>NUCLEOTIDE SEQUENCE [LARGE SCALE GENOMIC DNA]</scope>
    <source>
        <strain evidence="1 2">DSM 26130</strain>
    </source>
</reference>